<reference evidence="1" key="1">
    <citation type="submission" date="2019-12" db="EMBL/GenBank/DDBJ databases">
        <title>Genome sequencing and annotation of Brassica cretica.</title>
        <authorList>
            <person name="Studholme D.J."/>
            <person name="Sarris P.F."/>
        </authorList>
    </citation>
    <scope>NUCLEOTIDE SEQUENCE</scope>
    <source>
        <strain evidence="1">PFS-001/15</strain>
        <tissue evidence="1">Leaf</tissue>
    </source>
</reference>
<protein>
    <submittedName>
        <fullName evidence="1">Uncharacterized protein</fullName>
    </submittedName>
</protein>
<comment type="caution">
    <text evidence="1">The sequence shown here is derived from an EMBL/GenBank/DDBJ whole genome shotgun (WGS) entry which is preliminary data.</text>
</comment>
<organism evidence="1 2">
    <name type="scientific">Brassica cretica</name>
    <name type="common">Mustard</name>
    <dbReference type="NCBI Taxonomy" id="69181"/>
    <lineage>
        <taxon>Eukaryota</taxon>
        <taxon>Viridiplantae</taxon>
        <taxon>Streptophyta</taxon>
        <taxon>Embryophyta</taxon>
        <taxon>Tracheophyta</taxon>
        <taxon>Spermatophyta</taxon>
        <taxon>Magnoliopsida</taxon>
        <taxon>eudicotyledons</taxon>
        <taxon>Gunneridae</taxon>
        <taxon>Pentapetalae</taxon>
        <taxon>rosids</taxon>
        <taxon>malvids</taxon>
        <taxon>Brassicales</taxon>
        <taxon>Brassicaceae</taxon>
        <taxon>Brassiceae</taxon>
        <taxon>Brassica</taxon>
    </lineage>
</organism>
<sequence>MRLFNKVLQLEDPKKAFNLPGCVSMKLKSGSDLSDKSLRASFQVCRVFYVEALQGGALSLDETVVNHSDVAVVLSPDSEDPNLPCFACFEEFMLPLVYLTSRRKPVERLTLECMEQSDSCPLVVVKTVIGGIGRTTGQQSNKNMTDGPIVYQGSGALHDGLTADPAKVTKSAIRD</sequence>
<dbReference type="Proteomes" id="UP000712281">
    <property type="component" value="Unassembled WGS sequence"/>
</dbReference>
<gene>
    <name evidence="1" type="ORF">F2Q68_00041203</name>
</gene>
<evidence type="ECO:0000313" key="2">
    <source>
        <dbReference type="Proteomes" id="UP000712281"/>
    </source>
</evidence>
<name>A0A8S9MLU8_BRACR</name>
<dbReference type="EMBL" id="QGKW02000007">
    <property type="protein sequence ID" value="KAF2618831.1"/>
    <property type="molecule type" value="Genomic_DNA"/>
</dbReference>
<proteinExistence type="predicted"/>
<accession>A0A8S9MLU8</accession>
<dbReference type="AlphaFoldDB" id="A0A8S9MLU8"/>
<evidence type="ECO:0000313" key="1">
    <source>
        <dbReference type="EMBL" id="KAF2618831.1"/>
    </source>
</evidence>